<evidence type="ECO:0000313" key="3">
    <source>
        <dbReference type="EMBL" id="KAF0853072.1"/>
    </source>
</evidence>
<comment type="caution">
    <text evidence="3">The sequence shown here is derived from an EMBL/GenBank/DDBJ whole genome shotgun (WGS) entry which is preliminary data.</text>
</comment>
<dbReference type="GO" id="GO:1990221">
    <property type="term" value="C:L-cysteine desulfurase complex"/>
    <property type="evidence" value="ECO:0007669"/>
    <property type="project" value="TreeGrafter"/>
</dbReference>
<dbReference type="PANTHER" id="PTHR13166">
    <property type="entry name" value="PROTEIN C6ORF149"/>
    <property type="match status" value="1"/>
</dbReference>
<proteinExistence type="inferred from homology"/>
<dbReference type="InterPro" id="IPR008011">
    <property type="entry name" value="Complex1_LYR_dom"/>
</dbReference>
<protein>
    <submittedName>
        <fullName evidence="3">Mitochondrial Complex1_LYR_1 motif-containing protein 4-like protein</fullName>
    </submittedName>
</protein>
<accession>A0A8K0AHL0</accession>
<dbReference type="OrthoDB" id="275715at2759"/>
<evidence type="ECO:0000259" key="2">
    <source>
        <dbReference type="Pfam" id="PF05347"/>
    </source>
</evidence>
<dbReference type="InterPro" id="IPR051522">
    <property type="entry name" value="ISC_assembly_LYR"/>
</dbReference>
<gene>
    <name evidence="3" type="ORF">ANDGO_05390</name>
</gene>
<dbReference type="GO" id="GO:0016226">
    <property type="term" value="P:iron-sulfur cluster assembly"/>
    <property type="evidence" value="ECO:0007669"/>
    <property type="project" value="InterPro"/>
</dbReference>
<dbReference type="AlphaFoldDB" id="A0A8K0AHL0"/>
<sequence length="93" mass="10486">MSPAVPSRSQVVALYRQVLRNGQQFADYNFREYVQRIARQDFRSNAALSDPVQIASAWEKGVQDAAIVKRQSIINSLYSHGRSVLEKGKPALH</sequence>
<reference evidence="3" key="1">
    <citation type="submission" date="2019-09" db="EMBL/GenBank/DDBJ databases">
        <title>The Mitochondrial Proteome of the Jakobid, Andalucia godoyi, a Protist With the Most Gene-Rich and Bacteria-Like Mitochondrial Genome.</title>
        <authorList>
            <person name="Gray M.W."/>
            <person name="Burger G."/>
            <person name="Derelle R."/>
            <person name="Klimes V."/>
            <person name="Leger M."/>
            <person name="Sarrasin M."/>
            <person name="Vlcek C."/>
            <person name="Roger A.J."/>
            <person name="Elias M."/>
            <person name="Lang B.F."/>
        </authorList>
    </citation>
    <scope>NUCLEOTIDE SEQUENCE</scope>
    <source>
        <strain evidence="3">And28</strain>
    </source>
</reference>
<name>A0A8K0AHL0_ANDGO</name>
<dbReference type="InterPro" id="IPR045297">
    <property type="entry name" value="Complex1_LYR_LYRM4"/>
</dbReference>
<evidence type="ECO:0000256" key="1">
    <source>
        <dbReference type="ARBA" id="ARBA00009508"/>
    </source>
</evidence>
<evidence type="ECO:0000313" key="4">
    <source>
        <dbReference type="Proteomes" id="UP000799049"/>
    </source>
</evidence>
<keyword evidence="4" id="KW-1185">Reference proteome</keyword>
<dbReference type="EMBL" id="VRVR01000003">
    <property type="protein sequence ID" value="KAF0853072.1"/>
    <property type="molecule type" value="Genomic_DNA"/>
</dbReference>
<dbReference type="Pfam" id="PF05347">
    <property type="entry name" value="Complex1_LYR"/>
    <property type="match status" value="1"/>
</dbReference>
<dbReference type="GO" id="GO:0005739">
    <property type="term" value="C:mitochondrion"/>
    <property type="evidence" value="ECO:0007669"/>
    <property type="project" value="TreeGrafter"/>
</dbReference>
<dbReference type="PANTHER" id="PTHR13166:SF7">
    <property type="entry name" value="LYR MOTIF-CONTAINING PROTEIN 4"/>
    <property type="match status" value="1"/>
</dbReference>
<dbReference type="Proteomes" id="UP000799049">
    <property type="component" value="Unassembled WGS sequence"/>
</dbReference>
<comment type="similarity">
    <text evidence="1">Belongs to the complex I LYR family.</text>
</comment>
<feature type="domain" description="Complex 1 LYR protein" evidence="2">
    <location>
        <begin position="10"/>
        <end position="64"/>
    </location>
</feature>
<organism evidence="3 4">
    <name type="scientific">Andalucia godoyi</name>
    <name type="common">Flagellate</name>
    <dbReference type="NCBI Taxonomy" id="505711"/>
    <lineage>
        <taxon>Eukaryota</taxon>
        <taxon>Discoba</taxon>
        <taxon>Jakobida</taxon>
        <taxon>Andalucina</taxon>
        <taxon>Andaluciidae</taxon>
        <taxon>Andalucia</taxon>
    </lineage>
</organism>
<dbReference type="CDD" id="cd20264">
    <property type="entry name" value="Complex1_LYR_LYRM4"/>
    <property type="match status" value="1"/>
</dbReference>